<evidence type="ECO:0000313" key="1">
    <source>
        <dbReference type="EMBL" id="SHL03010.1"/>
    </source>
</evidence>
<dbReference type="STRING" id="1121322.SAMN02745136_03899"/>
<dbReference type="RefSeq" id="WP_073278530.1">
    <property type="nucleotide sequence ID" value="NZ_FRAC01000022.1"/>
</dbReference>
<proteinExistence type="predicted"/>
<dbReference type="EMBL" id="FRAC01000022">
    <property type="protein sequence ID" value="SHL03010.1"/>
    <property type="molecule type" value="Genomic_DNA"/>
</dbReference>
<protein>
    <submittedName>
        <fullName evidence="1">Uncharacterized protein</fullName>
    </submittedName>
</protein>
<reference evidence="1 2" key="1">
    <citation type="submission" date="2016-11" db="EMBL/GenBank/DDBJ databases">
        <authorList>
            <person name="Jaros S."/>
            <person name="Januszkiewicz K."/>
            <person name="Wedrychowicz H."/>
        </authorList>
    </citation>
    <scope>NUCLEOTIDE SEQUENCE [LARGE SCALE GENOMIC DNA]</scope>
    <source>
        <strain evidence="1 2">DSM 15929</strain>
    </source>
</reference>
<accession>A0A1M6XAJ6</accession>
<organism evidence="1 2">
    <name type="scientific">Anaerocolumna jejuensis DSM 15929</name>
    <dbReference type="NCBI Taxonomy" id="1121322"/>
    <lineage>
        <taxon>Bacteria</taxon>
        <taxon>Bacillati</taxon>
        <taxon>Bacillota</taxon>
        <taxon>Clostridia</taxon>
        <taxon>Lachnospirales</taxon>
        <taxon>Lachnospiraceae</taxon>
        <taxon>Anaerocolumna</taxon>
    </lineage>
</organism>
<dbReference type="Proteomes" id="UP000184386">
    <property type="component" value="Unassembled WGS sequence"/>
</dbReference>
<keyword evidence="2" id="KW-1185">Reference proteome</keyword>
<evidence type="ECO:0000313" key="2">
    <source>
        <dbReference type="Proteomes" id="UP000184386"/>
    </source>
</evidence>
<gene>
    <name evidence="1" type="ORF">SAMN02745136_03899</name>
</gene>
<dbReference type="AlphaFoldDB" id="A0A1M6XAJ6"/>
<sequence>MIKKLFMFIDENSKGTYTSSDVYNNIVYEGKLREMSHLEILQMFADFILCFIDSESVDILTAVDEAKKYQKYNYYEPNIFTIFIKNKSGITQEKVFENITIKY</sequence>
<dbReference type="OrthoDB" id="9762705at2"/>
<name>A0A1M6XAJ6_9FIRM</name>